<accession>X1AHL1</accession>
<name>X1AHL1_9ZZZZ</name>
<feature type="non-terminal residue" evidence="1">
    <location>
        <position position="1"/>
    </location>
</feature>
<organism evidence="1">
    <name type="scientific">marine sediment metagenome</name>
    <dbReference type="NCBI Taxonomy" id="412755"/>
    <lineage>
        <taxon>unclassified sequences</taxon>
        <taxon>metagenomes</taxon>
        <taxon>ecological metagenomes</taxon>
    </lineage>
</organism>
<comment type="caution">
    <text evidence="1">The sequence shown here is derived from an EMBL/GenBank/DDBJ whole genome shotgun (WGS) entry which is preliminary data.</text>
</comment>
<evidence type="ECO:0000313" key="1">
    <source>
        <dbReference type="EMBL" id="GAG59506.1"/>
    </source>
</evidence>
<protein>
    <submittedName>
        <fullName evidence="1">Uncharacterized protein</fullName>
    </submittedName>
</protein>
<gene>
    <name evidence="1" type="ORF">S01H4_19863</name>
</gene>
<proteinExistence type="predicted"/>
<reference evidence="1" key="1">
    <citation type="journal article" date="2014" name="Front. Microbiol.">
        <title>High frequency of phylogenetically diverse reductive dehalogenase-homologous genes in deep subseafloor sedimentary metagenomes.</title>
        <authorList>
            <person name="Kawai M."/>
            <person name="Futagami T."/>
            <person name="Toyoda A."/>
            <person name="Takaki Y."/>
            <person name="Nishi S."/>
            <person name="Hori S."/>
            <person name="Arai W."/>
            <person name="Tsubouchi T."/>
            <person name="Morono Y."/>
            <person name="Uchiyama I."/>
            <person name="Ito T."/>
            <person name="Fujiyama A."/>
            <person name="Inagaki F."/>
            <person name="Takami H."/>
        </authorList>
    </citation>
    <scope>NUCLEOTIDE SEQUENCE</scope>
    <source>
        <strain evidence="1">Expedition CK06-06</strain>
    </source>
</reference>
<dbReference type="AlphaFoldDB" id="X1AHL1"/>
<dbReference type="EMBL" id="BART01008887">
    <property type="protein sequence ID" value="GAG59506.1"/>
    <property type="molecule type" value="Genomic_DNA"/>
</dbReference>
<sequence>AKRRLESIKKNKQRLKDALSKLPAAPGAPLPYRILQSAGSPLVDAASIAFQNELQLRRLVEIENQLAMNRQMAQDVQPIAIPSLPGEVARAVLQSGAESAEVIEQLLKDLPDEVLEDDEAVSAVLADIDSGRDVIRNSRQFDRQNLLPRFSAPVKRTRRKTKTDKNMSKALRLANERFRKKNGSLRKGASQSKIMKYAHRLLRKM</sequence>